<dbReference type="InterPro" id="IPR015797">
    <property type="entry name" value="NUDIX_hydrolase-like_dom_sf"/>
</dbReference>
<dbReference type="AlphaFoldDB" id="A0A1C4XQP1"/>
<dbReference type="CDD" id="cd02883">
    <property type="entry name" value="NUDIX_Hydrolase"/>
    <property type="match status" value="1"/>
</dbReference>
<dbReference type="PANTHER" id="PTHR43046:SF14">
    <property type="entry name" value="MUTT_NUDIX FAMILY PROTEIN"/>
    <property type="match status" value="1"/>
</dbReference>
<dbReference type="EMBL" id="FMCV01000008">
    <property type="protein sequence ID" value="SCF10666.1"/>
    <property type="molecule type" value="Genomic_DNA"/>
</dbReference>
<keyword evidence="2" id="KW-0378">Hydrolase</keyword>
<gene>
    <name evidence="5" type="ORF">GA0070215_10895</name>
</gene>
<feature type="region of interest" description="Disordered" evidence="3">
    <location>
        <begin position="141"/>
        <end position="183"/>
    </location>
</feature>
<proteinExistence type="predicted"/>
<dbReference type="Pfam" id="PF00293">
    <property type="entry name" value="NUDIX"/>
    <property type="match status" value="1"/>
</dbReference>
<name>A0A1C4XQP1_9ACTN</name>
<comment type="cofactor">
    <cofactor evidence="1">
        <name>Mg(2+)</name>
        <dbReference type="ChEBI" id="CHEBI:18420"/>
    </cofactor>
</comment>
<protein>
    <submittedName>
        <fullName evidence="5">ADP-ribose pyrophosphatase YjhB, NUDIX family</fullName>
    </submittedName>
</protein>
<sequence>MSPLTWAVAAVVTDGSGRLLLCRRSAGARRWGLPGGRLRHDESPADAVVRAVRAETGWAVTPADLVGLYRVTDPQAPAPPAGRCGGRPDVLVHVFRAAPAGADPPGEPVAGCLAEWWPADGLPGALTPTTRAAVADALAGRSGVLRRTTAADAFTPPGDGPPGDGRPAPPGQRASEQADSSSR</sequence>
<dbReference type="Proteomes" id="UP000198551">
    <property type="component" value="Unassembled WGS sequence"/>
</dbReference>
<feature type="domain" description="Nudix hydrolase" evidence="4">
    <location>
        <begin position="3"/>
        <end position="139"/>
    </location>
</feature>
<dbReference type="GO" id="GO:0016787">
    <property type="term" value="F:hydrolase activity"/>
    <property type="evidence" value="ECO:0007669"/>
    <property type="project" value="UniProtKB-KW"/>
</dbReference>
<feature type="compositionally biased region" description="Polar residues" evidence="3">
    <location>
        <begin position="174"/>
        <end position="183"/>
    </location>
</feature>
<dbReference type="PANTHER" id="PTHR43046">
    <property type="entry name" value="GDP-MANNOSE MANNOSYL HYDROLASE"/>
    <property type="match status" value="1"/>
</dbReference>
<accession>A0A1C4XQP1</accession>
<dbReference type="RefSeq" id="WP_018785207.1">
    <property type="nucleotide sequence ID" value="NZ_FMCV01000008.1"/>
</dbReference>
<organism evidence="5 6">
    <name type="scientific">Micromonospora marina</name>
    <dbReference type="NCBI Taxonomy" id="307120"/>
    <lineage>
        <taxon>Bacteria</taxon>
        <taxon>Bacillati</taxon>
        <taxon>Actinomycetota</taxon>
        <taxon>Actinomycetes</taxon>
        <taxon>Micromonosporales</taxon>
        <taxon>Micromonosporaceae</taxon>
        <taxon>Micromonospora</taxon>
    </lineage>
</organism>
<dbReference type="PROSITE" id="PS51462">
    <property type="entry name" value="NUDIX"/>
    <property type="match status" value="1"/>
</dbReference>
<reference evidence="6" key="1">
    <citation type="submission" date="2016-06" db="EMBL/GenBank/DDBJ databases">
        <authorList>
            <person name="Varghese N."/>
        </authorList>
    </citation>
    <scope>NUCLEOTIDE SEQUENCE [LARGE SCALE GENOMIC DNA]</scope>
    <source>
        <strain evidence="6">DSM 45555</strain>
    </source>
</reference>
<evidence type="ECO:0000313" key="6">
    <source>
        <dbReference type="Proteomes" id="UP000198551"/>
    </source>
</evidence>
<dbReference type="Gene3D" id="3.90.79.10">
    <property type="entry name" value="Nucleoside Triphosphate Pyrophosphohydrolase"/>
    <property type="match status" value="1"/>
</dbReference>
<evidence type="ECO:0000256" key="2">
    <source>
        <dbReference type="ARBA" id="ARBA00022801"/>
    </source>
</evidence>
<keyword evidence="6" id="KW-1185">Reference proteome</keyword>
<evidence type="ECO:0000259" key="4">
    <source>
        <dbReference type="PROSITE" id="PS51462"/>
    </source>
</evidence>
<dbReference type="SUPFAM" id="SSF55811">
    <property type="entry name" value="Nudix"/>
    <property type="match status" value="1"/>
</dbReference>
<evidence type="ECO:0000313" key="5">
    <source>
        <dbReference type="EMBL" id="SCF10666.1"/>
    </source>
</evidence>
<evidence type="ECO:0000256" key="1">
    <source>
        <dbReference type="ARBA" id="ARBA00001946"/>
    </source>
</evidence>
<evidence type="ECO:0000256" key="3">
    <source>
        <dbReference type="SAM" id="MobiDB-lite"/>
    </source>
</evidence>
<dbReference type="InterPro" id="IPR000086">
    <property type="entry name" value="NUDIX_hydrolase_dom"/>
</dbReference>